<dbReference type="InterPro" id="IPR001891">
    <property type="entry name" value="Malic_OxRdtase"/>
</dbReference>
<dbReference type="GO" id="GO:0046872">
    <property type="term" value="F:metal ion binding"/>
    <property type="evidence" value="ECO:0007669"/>
    <property type="project" value="UniProtKB-KW"/>
</dbReference>
<evidence type="ECO:0000256" key="4">
    <source>
        <dbReference type="PIRSR" id="PIRSR000106-1"/>
    </source>
</evidence>
<dbReference type="SUPFAM" id="SSF53223">
    <property type="entry name" value="Aminoacid dehydrogenase-like, N-terminal domain"/>
    <property type="match status" value="1"/>
</dbReference>
<comment type="similarity">
    <text evidence="2 7">Belongs to the malic enzymes family.</text>
</comment>
<name>A0A7S3P7B9_9STRA</name>
<dbReference type="Pfam" id="PF03949">
    <property type="entry name" value="Malic_M"/>
    <property type="match status" value="1"/>
</dbReference>
<dbReference type="InterPro" id="IPR036291">
    <property type="entry name" value="NAD(P)-bd_dom_sf"/>
</dbReference>
<evidence type="ECO:0000256" key="5">
    <source>
        <dbReference type="PIRSR" id="PIRSR000106-2"/>
    </source>
</evidence>
<gene>
    <name evidence="10" type="ORF">ACOF00016_LOCUS7794</name>
</gene>
<sequence>MDVLATKKSIYKKRQVQKRKSRRQRTYSRLTWGVYQAKDPIKFNSVSTPLEYRDQLGLRGLVPCAYIPLELEVERCMTQLRSKATGLEKYIYIQSIMDVSEHLYYAILVKHIAEVMPIIYTPVVGEACEQFSHIYRGTLRGIYLSLDDAGSIRKILDNWPTSDVTTIVVTDGERILGLGDLGVNGMGIPIGKLALYTACGGIHPACVLPVTLDVGTNNKKNIDDPYYLGLKRPREREAAYDALVAEFFEAAQDKFGTKVLIQFEDFGNLNAFRLLKQWQDKACTFNDDIQGTAAVALAGLVASKRLTGKTLSENTFLFAGAGEAGTGIAELIAYAISKECSMSVSEARKTIYLVDSQGLVTHDRAGTLQRHKIPFAQKTSVECTTFASAVDVVRPSVIIGVSAIPGLFDEEICRKMASMNERPIICALSNPTSKAECTAQQAIEWTDGKAIFSSGSPFAPVTLPDGRRFVPGQGNNSYIFPGIGLGHLASGSARITIHDMYVAATTLADQVTDEQLRLGCLYPPLENIREVSARIAAALVAYAHQSGTATKKMPSGSLLEHVKSLMFDPFEDPFFFVTTSTDSIPNH</sequence>
<evidence type="ECO:0000256" key="2">
    <source>
        <dbReference type="ARBA" id="ARBA00008785"/>
    </source>
</evidence>
<comment type="cofactor">
    <cofactor evidence="6">
        <name>Mg(2+)</name>
        <dbReference type="ChEBI" id="CHEBI:18420"/>
    </cofactor>
    <cofactor evidence="6">
        <name>Mn(2+)</name>
        <dbReference type="ChEBI" id="CHEBI:29035"/>
    </cofactor>
    <text evidence="6">Divalent metal cations. Prefers magnesium or manganese.</text>
</comment>
<dbReference type="Pfam" id="PF00390">
    <property type="entry name" value="malic"/>
    <property type="match status" value="1"/>
</dbReference>
<keyword evidence="3 6" id="KW-0479">Metal-binding</keyword>
<dbReference type="Gene3D" id="3.40.50.10380">
    <property type="entry name" value="Malic enzyme, N-terminal domain"/>
    <property type="match status" value="1"/>
</dbReference>
<evidence type="ECO:0000313" key="10">
    <source>
        <dbReference type="EMBL" id="CAE0410272.1"/>
    </source>
</evidence>
<dbReference type="EMBL" id="HBIM01009210">
    <property type="protein sequence ID" value="CAE0410272.1"/>
    <property type="molecule type" value="Transcribed_RNA"/>
</dbReference>
<feature type="domain" description="Malic enzyme N-terminal" evidence="9">
    <location>
        <begin position="97"/>
        <end position="279"/>
    </location>
</feature>
<dbReference type="AlphaFoldDB" id="A0A7S3P7B9"/>
<dbReference type="Gene3D" id="3.40.50.720">
    <property type="entry name" value="NAD(P)-binding Rossmann-like Domain"/>
    <property type="match status" value="1"/>
</dbReference>
<organism evidence="10">
    <name type="scientific">Amphora coffeiformis</name>
    <dbReference type="NCBI Taxonomy" id="265554"/>
    <lineage>
        <taxon>Eukaryota</taxon>
        <taxon>Sar</taxon>
        <taxon>Stramenopiles</taxon>
        <taxon>Ochrophyta</taxon>
        <taxon>Bacillariophyta</taxon>
        <taxon>Bacillariophyceae</taxon>
        <taxon>Bacillariophycidae</taxon>
        <taxon>Thalassiophysales</taxon>
        <taxon>Catenulaceae</taxon>
        <taxon>Amphora</taxon>
    </lineage>
</organism>
<proteinExistence type="inferred from homology"/>
<dbReference type="InterPro" id="IPR012302">
    <property type="entry name" value="Malic_NAD-bd"/>
</dbReference>
<evidence type="ECO:0000259" key="9">
    <source>
        <dbReference type="SMART" id="SM01274"/>
    </source>
</evidence>
<dbReference type="SUPFAM" id="SSF51735">
    <property type="entry name" value="NAD(P)-binding Rossmann-fold domains"/>
    <property type="match status" value="1"/>
</dbReference>
<evidence type="ECO:0000256" key="1">
    <source>
        <dbReference type="ARBA" id="ARBA00001936"/>
    </source>
</evidence>
<keyword evidence="7" id="KW-0560">Oxidoreductase</keyword>
<feature type="binding site" evidence="6">
    <location>
        <position position="288"/>
    </location>
    <ligand>
        <name>a divalent metal cation</name>
        <dbReference type="ChEBI" id="CHEBI:60240"/>
    </ligand>
</feature>
<evidence type="ECO:0000259" key="8">
    <source>
        <dbReference type="SMART" id="SM00919"/>
    </source>
</evidence>
<dbReference type="InterPro" id="IPR015884">
    <property type="entry name" value="Malic_enzyme_CS"/>
</dbReference>
<dbReference type="GO" id="GO:0051287">
    <property type="term" value="F:NAD binding"/>
    <property type="evidence" value="ECO:0007669"/>
    <property type="project" value="InterPro"/>
</dbReference>
<dbReference type="PRINTS" id="PR00072">
    <property type="entry name" value="MALOXRDTASE"/>
</dbReference>
<dbReference type="GO" id="GO:0004473">
    <property type="term" value="F:malate dehydrogenase (decarboxylating) (NADP+) activity"/>
    <property type="evidence" value="ECO:0007669"/>
    <property type="project" value="TreeGrafter"/>
</dbReference>
<dbReference type="PROSITE" id="PS00331">
    <property type="entry name" value="MALIC_ENZYMES"/>
    <property type="match status" value="1"/>
</dbReference>
<dbReference type="InterPro" id="IPR046346">
    <property type="entry name" value="Aminoacid_DH-like_N_sf"/>
</dbReference>
<dbReference type="PANTHER" id="PTHR23406:SF90">
    <property type="entry name" value="MALIC ENZYME-RELATED"/>
    <property type="match status" value="1"/>
</dbReference>
<dbReference type="NCBIfam" id="NF010052">
    <property type="entry name" value="PRK13529.1"/>
    <property type="match status" value="1"/>
</dbReference>
<evidence type="ECO:0000256" key="7">
    <source>
        <dbReference type="RuleBase" id="RU003426"/>
    </source>
</evidence>
<dbReference type="SMART" id="SM01274">
    <property type="entry name" value="malic"/>
    <property type="match status" value="1"/>
</dbReference>
<evidence type="ECO:0000256" key="3">
    <source>
        <dbReference type="ARBA" id="ARBA00022723"/>
    </source>
</evidence>
<dbReference type="FunFam" id="3.40.50.720:FF:000182">
    <property type="entry name" value="NAD-dependent malic enzyme"/>
    <property type="match status" value="1"/>
</dbReference>
<feature type="binding site" evidence="6">
    <location>
        <position position="265"/>
    </location>
    <ligand>
        <name>a divalent metal cation</name>
        <dbReference type="ChEBI" id="CHEBI:60240"/>
    </ligand>
</feature>
<feature type="binding site" evidence="6">
    <location>
        <position position="264"/>
    </location>
    <ligand>
        <name>a divalent metal cation</name>
        <dbReference type="ChEBI" id="CHEBI:60240"/>
    </ligand>
</feature>
<dbReference type="PIRSF" id="PIRSF000106">
    <property type="entry name" value="ME"/>
    <property type="match status" value="1"/>
</dbReference>
<accession>A0A7S3P7B9</accession>
<feature type="binding site" evidence="5">
    <location>
        <position position="475"/>
    </location>
    <ligand>
        <name>(S)-malate</name>
        <dbReference type="ChEBI" id="CHEBI:15589"/>
    </ligand>
</feature>
<dbReference type="InterPro" id="IPR012301">
    <property type="entry name" value="Malic_N_dom"/>
</dbReference>
<comment type="cofactor">
    <cofactor evidence="1">
        <name>Mn(2+)</name>
        <dbReference type="ChEBI" id="CHEBI:29035"/>
    </cofactor>
</comment>
<dbReference type="PANTHER" id="PTHR23406">
    <property type="entry name" value="MALIC ENZYME-RELATED"/>
    <property type="match status" value="1"/>
</dbReference>
<feature type="active site" description="Proton acceptor" evidence="4">
    <location>
        <position position="192"/>
    </location>
</feature>
<dbReference type="SMART" id="SM00919">
    <property type="entry name" value="Malic_M"/>
    <property type="match status" value="1"/>
</dbReference>
<reference evidence="10" key="1">
    <citation type="submission" date="2021-01" db="EMBL/GenBank/DDBJ databases">
        <authorList>
            <person name="Corre E."/>
            <person name="Pelletier E."/>
            <person name="Niang G."/>
            <person name="Scheremetjew M."/>
            <person name="Finn R."/>
            <person name="Kale V."/>
            <person name="Holt S."/>
            <person name="Cochrane G."/>
            <person name="Meng A."/>
            <person name="Brown T."/>
            <person name="Cohen L."/>
        </authorList>
    </citation>
    <scope>NUCLEOTIDE SEQUENCE</scope>
    <source>
        <strain evidence="10">CCMP127</strain>
    </source>
</reference>
<feature type="active site" description="Proton donor" evidence="4">
    <location>
        <position position="120"/>
    </location>
</feature>
<dbReference type="InterPro" id="IPR037062">
    <property type="entry name" value="Malic_N_dom_sf"/>
</dbReference>
<dbReference type="GO" id="GO:0006108">
    <property type="term" value="P:malate metabolic process"/>
    <property type="evidence" value="ECO:0007669"/>
    <property type="project" value="TreeGrafter"/>
</dbReference>
<feature type="binding site" evidence="5">
    <location>
        <position position="430"/>
    </location>
    <ligand>
        <name>(S)-malate</name>
        <dbReference type="ChEBI" id="CHEBI:15589"/>
    </ligand>
</feature>
<evidence type="ECO:0000256" key="6">
    <source>
        <dbReference type="PIRSR" id="PIRSR000106-3"/>
    </source>
</evidence>
<protein>
    <recommendedName>
        <fullName evidence="7">Malic enzyme</fullName>
    </recommendedName>
</protein>
<feature type="domain" description="Malic enzyme NAD-binding" evidence="8">
    <location>
        <begin position="289"/>
        <end position="544"/>
    </location>
</feature>
<feature type="binding site" evidence="5">
    <location>
        <position position="174"/>
    </location>
    <ligand>
        <name>(S)-malate</name>
        <dbReference type="ChEBI" id="CHEBI:15589"/>
    </ligand>
</feature>